<evidence type="ECO:0000259" key="13">
    <source>
        <dbReference type="Pfam" id="PF04406"/>
    </source>
</evidence>
<proteinExistence type="inferred from homology"/>
<dbReference type="EC" id="5.6.2.2" evidence="5"/>
<evidence type="ECO:0000256" key="11">
    <source>
        <dbReference type="ARBA" id="ARBA00023242"/>
    </source>
</evidence>
<evidence type="ECO:0000256" key="3">
    <source>
        <dbReference type="ARBA" id="ARBA00004123"/>
    </source>
</evidence>
<evidence type="ECO:0000256" key="12">
    <source>
        <dbReference type="PROSITE-ProRule" id="PRU01385"/>
    </source>
</evidence>
<keyword evidence="7" id="KW-0460">Magnesium</keyword>
<dbReference type="Gene3D" id="3.40.1360.10">
    <property type="match status" value="1"/>
</dbReference>
<evidence type="ECO:0000256" key="8">
    <source>
        <dbReference type="ARBA" id="ARBA00023029"/>
    </source>
</evidence>
<comment type="similarity">
    <text evidence="4 12">Belongs to the TOP6A family.</text>
</comment>
<protein>
    <recommendedName>
        <fullName evidence="5">DNA topoisomerase (ATP-hydrolyzing)</fullName>
        <ecNumber evidence="5">5.6.2.2</ecNumber>
    </recommendedName>
</protein>
<evidence type="ECO:0000256" key="2">
    <source>
        <dbReference type="ARBA" id="ARBA00001946"/>
    </source>
</evidence>
<feature type="active site" description="O-(5'-phospho-DNA)-tyrosine intermediate" evidence="12">
    <location>
        <position position="155"/>
    </location>
</feature>
<comment type="catalytic activity">
    <reaction evidence="1 12">
        <text>ATP-dependent breakage, passage and rejoining of double-stranded DNA.</text>
        <dbReference type="EC" id="5.6.2.2"/>
    </reaction>
</comment>
<reference evidence="16" key="1">
    <citation type="submission" date="2025-08" db="UniProtKB">
        <authorList>
            <consortium name="RefSeq"/>
        </authorList>
    </citation>
    <scope>IDENTIFICATION</scope>
</reference>
<dbReference type="PROSITE" id="PS52041">
    <property type="entry name" value="TOPO_IIB"/>
    <property type="match status" value="1"/>
</dbReference>
<dbReference type="PANTHER" id="PTHR10848:SF0">
    <property type="entry name" value="MEIOTIC RECOMBINATION PROTEIN SPO11"/>
    <property type="match status" value="1"/>
</dbReference>
<evidence type="ECO:0000256" key="9">
    <source>
        <dbReference type="ARBA" id="ARBA00023125"/>
    </source>
</evidence>
<dbReference type="GeneID" id="106806825"/>
<dbReference type="RefSeq" id="XP_014664430.1">
    <property type="nucleotide sequence ID" value="XM_014808944.1"/>
</dbReference>
<evidence type="ECO:0000256" key="5">
    <source>
        <dbReference type="ARBA" id="ARBA00012895"/>
    </source>
</evidence>
<dbReference type="Gene3D" id="1.10.10.10">
    <property type="entry name" value="Winged helix-like DNA-binding domain superfamily/Winged helix DNA-binding domain"/>
    <property type="match status" value="1"/>
</dbReference>
<evidence type="ECO:0000259" key="14">
    <source>
        <dbReference type="Pfam" id="PF21180"/>
    </source>
</evidence>
<evidence type="ECO:0000256" key="1">
    <source>
        <dbReference type="ARBA" id="ARBA00000185"/>
    </source>
</evidence>
<dbReference type="InterPro" id="IPR036388">
    <property type="entry name" value="WH-like_DNA-bd_sf"/>
</dbReference>
<organism evidence="15 16">
    <name type="scientific">Priapulus caudatus</name>
    <name type="common">Priapulid worm</name>
    <dbReference type="NCBI Taxonomy" id="37621"/>
    <lineage>
        <taxon>Eukaryota</taxon>
        <taxon>Metazoa</taxon>
        <taxon>Ecdysozoa</taxon>
        <taxon>Scalidophora</taxon>
        <taxon>Priapulida</taxon>
        <taxon>Priapulimorpha</taxon>
        <taxon>Priapulimorphida</taxon>
        <taxon>Priapulidae</taxon>
        <taxon>Priapulus</taxon>
    </lineage>
</organism>
<keyword evidence="9 12" id="KW-0238">DNA-binding</keyword>
<dbReference type="InterPro" id="IPR013049">
    <property type="entry name" value="Spo11/TopoVI_A_N"/>
</dbReference>
<dbReference type="InterPro" id="IPR002815">
    <property type="entry name" value="Spo11/TopoVI_A"/>
</dbReference>
<dbReference type="InterPro" id="IPR013048">
    <property type="entry name" value="Meiotic_Spo11"/>
</dbReference>
<dbReference type="InterPro" id="IPR036078">
    <property type="entry name" value="Spo11/TopoVI_A_sf"/>
</dbReference>
<keyword evidence="8 12" id="KW-0799">Topoisomerase</keyword>
<dbReference type="PRINTS" id="PR01551">
    <property type="entry name" value="SPO11HOMOLOG"/>
</dbReference>
<keyword evidence="15" id="KW-1185">Reference proteome</keyword>
<evidence type="ECO:0000256" key="6">
    <source>
        <dbReference type="ARBA" id="ARBA00022723"/>
    </source>
</evidence>
<dbReference type="PANTHER" id="PTHR10848">
    <property type="entry name" value="MEIOTIC RECOMBINATION PROTEIN SPO11"/>
    <property type="match status" value="1"/>
</dbReference>
<dbReference type="Proteomes" id="UP000695022">
    <property type="component" value="Unplaced"/>
</dbReference>
<evidence type="ECO:0000256" key="7">
    <source>
        <dbReference type="ARBA" id="ARBA00022842"/>
    </source>
</evidence>
<evidence type="ECO:0000313" key="15">
    <source>
        <dbReference type="Proteomes" id="UP000695022"/>
    </source>
</evidence>
<dbReference type="SUPFAM" id="SSF56726">
    <property type="entry name" value="DNA topoisomerase IV, alpha subunit"/>
    <property type="match status" value="1"/>
</dbReference>
<dbReference type="Pfam" id="PF21180">
    <property type="entry name" value="TOP6A-Spo11_Toprim"/>
    <property type="match status" value="1"/>
</dbReference>
<comment type="subcellular location">
    <subcellularLocation>
        <location evidence="3">Nucleus</location>
    </subcellularLocation>
</comment>
<name>A0ABM1DWV9_PRICU</name>
<accession>A0ABM1DWV9</accession>
<gene>
    <name evidence="16" type="primary">LOC106806825</name>
</gene>
<keyword evidence="6" id="KW-0479">Metal-binding</keyword>
<keyword evidence="11" id="KW-0539">Nucleus</keyword>
<dbReference type="InterPro" id="IPR034136">
    <property type="entry name" value="TOPRIM_Topo6A/Spo11"/>
</dbReference>
<dbReference type="PRINTS" id="PR01550">
    <property type="entry name" value="TOP6AFAMILY"/>
</dbReference>
<evidence type="ECO:0000256" key="4">
    <source>
        <dbReference type="ARBA" id="ARBA00006559"/>
    </source>
</evidence>
<sequence>MQSSSNFWSCIETLKHDLIKNKRVSNVQRMSEDTLIRQKFDVEQPQEDVSRQVVIERIEKEIKQMLHAIARGEPPKLSFLCRTSWSSVRFDQEYGVQLHQPSNKQCSEDFQAKMTTVTFGWAPSIKKYALMVHLLSVIYRLVHTNTFCTKRDIYYQNPELFGSQRHLDEIVDDIACLLAVPRRSLHVTATSKGLIAGDLQYTEADGRFVDCNTTSSGILLTSNVDGITNMCSHAKFVLVVEKDATFQKLLDDNIFTQLGPCIIITGKGMPDVNSRLMVRKLADTLQLPTLALVDADPHGVEIMCVYKYGSKSMSFAARDLTLTSLRWLGVLPSDIHKLQIPETSLMPLSKTDLDKARDLMSRPYFSTQPDWIHQLKMMVASGKKAEIQALTAISASFLTDVYLPNKIRYGGWI</sequence>
<feature type="domain" description="Topoisomerase 6 subunit A/Spo11 TOPRIM" evidence="14">
    <location>
        <begin position="236"/>
        <end position="407"/>
    </location>
</feature>
<evidence type="ECO:0000256" key="10">
    <source>
        <dbReference type="ARBA" id="ARBA00023235"/>
    </source>
</evidence>
<evidence type="ECO:0000313" key="16">
    <source>
        <dbReference type="RefSeq" id="XP_014664430.1"/>
    </source>
</evidence>
<dbReference type="CDD" id="cd00223">
    <property type="entry name" value="TOPRIM_TopoIIB_SPO"/>
    <property type="match status" value="1"/>
</dbReference>
<dbReference type="Pfam" id="PF04406">
    <property type="entry name" value="TP6A_N"/>
    <property type="match status" value="1"/>
</dbReference>
<feature type="domain" description="Spo11/DNA topoisomerase VI subunit A N-terminal" evidence="13">
    <location>
        <begin position="126"/>
        <end position="187"/>
    </location>
</feature>
<comment type="cofactor">
    <cofactor evidence="2">
        <name>Mg(2+)</name>
        <dbReference type="ChEBI" id="CHEBI:18420"/>
    </cofactor>
</comment>
<keyword evidence="10 12" id="KW-0413">Isomerase</keyword>